<dbReference type="eggNOG" id="COG0456">
    <property type="taxonomic scope" value="Bacteria"/>
</dbReference>
<dbReference type="RefSeq" id="WP_011760705.1">
    <property type="nucleotide sequence ID" value="NC_008700.1"/>
</dbReference>
<dbReference type="AlphaFoldDB" id="A1S8U2"/>
<keyword evidence="8" id="KW-0687">Ribonucleoprotein</keyword>
<evidence type="ECO:0000313" key="8">
    <source>
        <dbReference type="EMBL" id="ABM00799.1"/>
    </source>
</evidence>
<dbReference type="GO" id="GO:0005840">
    <property type="term" value="C:ribosome"/>
    <property type="evidence" value="ECO:0007669"/>
    <property type="project" value="UniProtKB-KW"/>
</dbReference>
<keyword evidence="4 5" id="KW-0012">Acyltransferase</keyword>
<organism evidence="8 9">
    <name type="scientific">Shewanella amazonensis (strain ATCC BAA-1098 / SB2B)</name>
    <dbReference type="NCBI Taxonomy" id="326297"/>
    <lineage>
        <taxon>Bacteria</taxon>
        <taxon>Pseudomonadati</taxon>
        <taxon>Pseudomonadota</taxon>
        <taxon>Gammaproteobacteria</taxon>
        <taxon>Alteromonadales</taxon>
        <taxon>Shewanellaceae</taxon>
        <taxon>Shewanella</taxon>
    </lineage>
</organism>
<dbReference type="HOGENOM" id="CLU_013985_23_2_6"/>
<comment type="catalytic activity">
    <reaction evidence="5 6">
        <text>N-terminal L-alanyl-[ribosomal protein bS18] + acetyl-CoA = N-terminal N(alpha)-acetyl-L-alanyl-[ribosomal protein bS18] + CoA + H(+)</text>
        <dbReference type="Rhea" id="RHEA:43756"/>
        <dbReference type="Rhea" id="RHEA-COMP:10676"/>
        <dbReference type="Rhea" id="RHEA-COMP:10677"/>
        <dbReference type="ChEBI" id="CHEBI:15378"/>
        <dbReference type="ChEBI" id="CHEBI:57287"/>
        <dbReference type="ChEBI" id="CHEBI:57288"/>
        <dbReference type="ChEBI" id="CHEBI:64718"/>
        <dbReference type="ChEBI" id="CHEBI:83683"/>
        <dbReference type="EC" id="2.3.1.266"/>
    </reaction>
</comment>
<feature type="active site" description="Proton donor" evidence="5">
    <location>
        <position position="114"/>
    </location>
</feature>
<evidence type="ECO:0000256" key="3">
    <source>
        <dbReference type="ARBA" id="ARBA00022679"/>
    </source>
</evidence>
<dbReference type="InterPro" id="IPR043690">
    <property type="entry name" value="RimI"/>
</dbReference>
<gene>
    <name evidence="5" type="primary">rimI</name>
    <name evidence="8" type="ordered locus">Sama_2596</name>
</gene>
<comment type="caution">
    <text evidence="5">Lacks conserved residue(s) required for the propagation of feature annotation.</text>
</comment>
<comment type="function">
    <text evidence="5 6">Acetylates the N-terminal alanine of ribosomal protein bS18.</text>
</comment>
<dbReference type="SUPFAM" id="SSF55729">
    <property type="entry name" value="Acyl-CoA N-acyltransferases (Nat)"/>
    <property type="match status" value="1"/>
</dbReference>
<reference evidence="8 9" key="1">
    <citation type="submission" date="2006-12" db="EMBL/GenBank/DDBJ databases">
        <title>Complete sequence of Shewanella amazonensis SB2B.</title>
        <authorList>
            <consortium name="US DOE Joint Genome Institute"/>
            <person name="Copeland A."/>
            <person name="Lucas S."/>
            <person name="Lapidus A."/>
            <person name="Barry K."/>
            <person name="Detter J.C."/>
            <person name="Glavina del Rio T."/>
            <person name="Hammon N."/>
            <person name="Israni S."/>
            <person name="Dalin E."/>
            <person name="Tice H."/>
            <person name="Pitluck S."/>
            <person name="Munk A.C."/>
            <person name="Brettin T."/>
            <person name="Bruce D."/>
            <person name="Han C."/>
            <person name="Tapia R."/>
            <person name="Gilna P."/>
            <person name="Schmutz J."/>
            <person name="Larimer F."/>
            <person name="Land M."/>
            <person name="Hauser L."/>
            <person name="Kyrpides N."/>
            <person name="Mikhailova N."/>
            <person name="Fredrickson J."/>
            <person name="Richardson P."/>
        </authorList>
    </citation>
    <scope>NUCLEOTIDE SEQUENCE [LARGE SCALE GENOMIC DNA]</scope>
    <source>
        <strain evidence="9">ATCC BAA-1098 / SB2B</strain>
    </source>
</reference>
<evidence type="ECO:0000256" key="1">
    <source>
        <dbReference type="ARBA" id="ARBA00005395"/>
    </source>
</evidence>
<dbReference type="Pfam" id="PF00583">
    <property type="entry name" value="Acetyltransf_1"/>
    <property type="match status" value="1"/>
</dbReference>
<dbReference type="KEGG" id="saz:Sama_2596"/>
<proteinExistence type="inferred from homology"/>
<dbReference type="InterPro" id="IPR000182">
    <property type="entry name" value="GNAT_dom"/>
</dbReference>
<keyword evidence="8" id="KW-0689">Ribosomal protein</keyword>
<evidence type="ECO:0000259" key="7">
    <source>
        <dbReference type="PROSITE" id="PS51186"/>
    </source>
</evidence>
<dbReference type="CDD" id="cd04301">
    <property type="entry name" value="NAT_SF"/>
    <property type="match status" value="1"/>
</dbReference>
<dbReference type="HAMAP" id="MF_02210">
    <property type="entry name" value="RimI"/>
    <property type="match status" value="1"/>
</dbReference>
<protein>
    <recommendedName>
        <fullName evidence="5 6">[Ribosomal protein bS18]-alanine N-acetyltransferase</fullName>
        <ecNumber evidence="5 6">2.3.1.266</ecNumber>
    </recommendedName>
</protein>
<evidence type="ECO:0000256" key="2">
    <source>
        <dbReference type="ARBA" id="ARBA00022490"/>
    </source>
</evidence>
<sequence>MKIEALGQHDAPNMAFIESEAHSHPMSEGALADCFGPLYRCSGLYRDDVLLGFAIVQQIVDEATLFDICVLPSAQGKGLGKLLLEQVIADAQNHGAQVLMLEVRASNMAAIGLYQRLGFTEIGRRKGYYPTIDGREDAVLMDLRLDTAD</sequence>
<evidence type="ECO:0000256" key="6">
    <source>
        <dbReference type="RuleBase" id="RU363094"/>
    </source>
</evidence>
<evidence type="ECO:0000313" key="9">
    <source>
        <dbReference type="Proteomes" id="UP000009175"/>
    </source>
</evidence>
<accession>A1S8U2</accession>
<comment type="similarity">
    <text evidence="1 5 6">Belongs to the acetyltransferase family. RimI subfamily.</text>
</comment>
<feature type="binding site" evidence="5">
    <location>
        <position position="107"/>
    </location>
    <ligand>
        <name>acetyl-CoA</name>
        <dbReference type="ChEBI" id="CHEBI:57288"/>
    </ligand>
</feature>
<dbReference type="EMBL" id="CP000507">
    <property type="protein sequence ID" value="ABM00799.1"/>
    <property type="molecule type" value="Genomic_DNA"/>
</dbReference>
<comment type="subcellular location">
    <subcellularLocation>
        <location evidence="5 6">Cytoplasm</location>
    </subcellularLocation>
</comment>
<dbReference type="STRING" id="326297.Sama_2596"/>
<dbReference type="InterPro" id="IPR016181">
    <property type="entry name" value="Acyl_CoA_acyltransferase"/>
</dbReference>
<dbReference type="PROSITE" id="PS51186">
    <property type="entry name" value="GNAT"/>
    <property type="match status" value="1"/>
</dbReference>
<feature type="active site" description="Proton acceptor" evidence="5">
    <location>
        <position position="102"/>
    </location>
</feature>
<dbReference type="Gene3D" id="3.40.630.30">
    <property type="match status" value="1"/>
</dbReference>
<dbReference type="GO" id="GO:0008999">
    <property type="term" value="F:protein-N-terminal-alanine acetyltransferase activity"/>
    <property type="evidence" value="ECO:0007669"/>
    <property type="project" value="UniProtKB-UniRule"/>
</dbReference>
<keyword evidence="9" id="KW-1185">Reference proteome</keyword>
<dbReference type="OrthoDB" id="9796919at2"/>
<dbReference type="InterPro" id="IPR050680">
    <property type="entry name" value="YpeA/RimI_acetyltransf"/>
</dbReference>
<keyword evidence="2 5" id="KW-0963">Cytoplasm</keyword>
<name>A1S8U2_SHEAM</name>
<keyword evidence="3 5" id="KW-0808">Transferase</keyword>
<dbReference type="NCBIfam" id="TIGR01575">
    <property type="entry name" value="rimI"/>
    <property type="match status" value="1"/>
</dbReference>
<dbReference type="PANTHER" id="PTHR43420:SF51">
    <property type="entry name" value="PEPTIDYL-LYSINE N-ACETYLTRANSFERASE YIAC"/>
    <property type="match status" value="1"/>
</dbReference>
<feature type="domain" description="N-acetyltransferase" evidence="7">
    <location>
        <begin position="1"/>
        <end position="146"/>
    </location>
</feature>
<evidence type="ECO:0000256" key="5">
    <source>
        <dbReference type="HAMAP-Rule" id="MF_02210"/>
    </source>
</evidence>
<dbReference type="InterPro" id="IPR006464">
    <property type="entry name" value="AcTrfase_RimI/Ard1"/>
</dbReference>
<dbReference type="EC" id="2.3.1.266" evidence="5 6"/>
<dbReference type="GO" id="GO:0005737">
    <property type="term" value="C:cytoplasm"/>
    <property type="evidence" value="ECO:0007669"/>
    <property type="project" value="UniProtKB-SubCell"/>
</dbReference>
<dbReference type="PANTHER" id="PTHR43420">
    <property type="entry name" value="ACETYLTRANSFERASE"/>
    <property type="match status" value="1"/>
</dbReference>
<evidence type="ECO:0000256" key="4">
    <source>
        <dbReference type="ARBA" id="ARBA00023315"/>
    </source>
</evidence>
<dbReference type="Proteomes" id="UP000009175">
    <property type="component" value="Chromosome"/>
</dbReference>